<dbReference type="Pfam" id="PF17202">
    <property type="entry name" value="sCache_3_3"/>
    <property type="match status" value="1"/>
</dbReference>
<evidence type="ECO:0000256" key="1">
    <source>
        <dbReference type="ARBA" id="ARBA00004651"/>
    </source>
</evidence>
<organism evidence="12 13">
    <name type="scientific">Bacillus kandeliae</name>
    <dbReference type="NCBI Taxonomy" id="3129297"/>
    <lineage>
        <taxon>Bacteria</taxon>
        <taxon>Bacillati</taxon>
        <taxon>Bacillota</taxon>
        <taxon>Bacilli</taxon>
        <taxon>Bacillales</taxon>
        <taxon>Bacillaceae</taxon>
        <taxon>Bacillus</taxon>
    </lineage>
</organism>
<keyword evidence="5 9" id="KW-0472">Membrane</keyword>
<dbReference type="SMART" id="SM00283">
    <property type="entry name" value="MA"/>
    <property type="match status" value="1"/>
</dbReference>
<dbReference type="PROSITE" id="PS50111">
    <property type="entry name" value="CHEMOTAXIS_TRANSDUC_2"/>
    <property type="match status" value="1"/>
</dbReference>
<evidence type="ECO:0000259" key="10">
    <source>
        <dbReference type="PROSITE" id="PS50111"/>
    </source>
</evidence>
<sequence>MFTKYSIRKKLLLTTFIMLVCAFLVTGLLQIKSIQTVIEGEALEKAQSDLRTSYALIDQMYPGEWRAEDGTLYKGDQVMNNNLEIVDLVGELTNGDTATLFLGDTSITSNVMVDGERGIGTKVIDEVADKVLKNGEVFLEQADVLGHTYQTAYMPIKNESNEIIGMWYVGAPDASERIQKVTQNTTWKIGLLAVVVIIVSLFAFYFLTKGILKRIQVASAYLSQVANGDLSKESLHTNAKDETGQLIESVNKMSTQLHSILKQMKEASLHIASSSEQLTASADQSTEAARQVAEVTERIACGSDEQKTSVGKTVNVINVLSTQMDDAVYRTEEATTLSEGASKATAEGAEEIQAVIASITAIHQKVKDTAIIIQKLDKRSQEINNIISMITSIAEQTNLLALNAAIESARAGESGKGFAVVAEEVRKLAEQSAQSSGQIASLIIEIQQETKEAVVSMTEGTDQVEAGMKKTVRINDVFTHLEQSITAVTEKILEVEKNIKATSSSSHQMVTLIESVGERADEGAAASLHNSAAAEEQLATIQEVAASASSLAKLSEEMNLIFDKFKI</sequence>
<comment type="similarity">
    <text evidence="7">Belongs to the methyl-accepting chemotaxis (MCP) protein family.</text>
</comment>
<evidence type="ECO:0000256" key="8">
    <source>
        <dbReference type="PROSITE-ProRule" id="PRU00284"/>
    </source>
</evidence>
<evidence type="ECO:0000259" key="11">
    <source>
        <dbReference type="PROSITE" id="PS50885"/>
    </source>
</evidence>
<evidence type="ECO:0000256" key="3">
    <source>
        <dbReference type="ARBA" id="ARBA00022692"/>
    </source>
</evidence>
<reference evidence="12 13" key="1">
    <citation type="submission" date="2024-02" db="EMBL/GenBank/DDBJ databases">
        <title>Seven novel Bacillus-like species.</title>
        <authorList>
            <person name="Liu G."/>
        </authorList>
    </citation>
    <scope>NUCLEOTIDE SEQUENCE [LARGE SCALE GENOMIC DNA]</scope>
    <source>
        <strain evidence="12 13">FJAT-52991</strain>
    </source>
</reference>
<comment type="subcellular location">
    <subcellularLocation>
        <location evidence="1">Cell membrane</location>
        <topology evidence="1">Multi-pass membrane protein</topology>
    </subcellularLocation>
</comment>
<dbReference type="InterPro" id="IPR004089">
    <property type="entry name" value="MCPsignal_dom"/>
</dbReference>
<dbReference type="EMBL" id="CP147404">
    <property type="protein sequence ID" value="WXB92753.1"/>
    <property type="molecule type" value="Genomic_DNA"/>
</dbReference>
<keyword evidence="6 8" id="KW-0807">Transducer</keyword>
<dbReference type="CDD" id="cd11386">
    <property type="entry name" value="MCP_signal"/>
    <property type="match status" value="1"/>
</dbReference>
<dbReference type="Gene3D" id="1.10.287.950">
    <property type="entry name" value="Methyl-accepting chemotaxis protein"/>
    <property type="match status" value="1"/>
</dbReference>
<dbReference type="PROSITE" id="PS50885">
    <property type="entry name" value="HAMP"/>
    <property type="match status" value="1"/>
</dbReference>
<dbReference type="PANTHER" id="PTHR32089">
    <property type="entry name" value="METHYL-ACCEPTING CHEMOTAXIS PROTEIN MCPB"/>
    <property type="match status" value="1"/>
</dbReference>
<dbReference type="Proteomes" id="UP001387364">
    <property type="component" value="Chromosome"/>
</dbReference>
<dbReference type="Pfam" id="PF00015">
    <property type="entry name" value="MCPsignal"/>
    <property type="match status" value="1"/>
</dbReference>
<dbReference type="InterPro" id="IPR003660">
    <property type="entry name" value="HAMP_dom"/>
</dbReference>
<name>A0ABZ2N4W0_9BACI</name>
<dbReference type="PANTHER" id="PTHR32089:SF112">
    <property type="entry name" value="LYSOZYME-LIKE PROTEIN-RELATED"/>
    <property type="match status" value="1"/>
</dbReference>
<dbReference type="InterPro" id="IPR033463">
    <property type="entry name" value="sCache_3"/>
</dbReference>
<dbReference type="SUPFAM" id="SSF103190">
    <property type="entry name" value="Sensory domain-like"/>
    <property type="match status" value="1"/>
</dbReference>
<evidence type="ECO:0000256" key="6">
    <source>
        <dbReference type="ARBA" id="ARBA00023224"/>
    </source>
</evidence>
<evidence type="ECO:0000256" key="4">
    <source>
        <dbReference type="ARBA" id="ARBA00022989"/>
    </source>
</evidence>
<evidence type="ECO:0000256" key="7">
    <source>
        <dbReference type="ARBA" id="ARBA00029447"/>
    </source>
</evidence>
<gene>
    <name evidence="12" type="ORF">WDJ61_16240</name>
</gene>
<feature type="domain" description="HAMP" evidence="11">
    <location>
        <begin position="209"/>
        <end position="262"/>
    </location>
</feature>
<keyword evidence="3 9" id="KW-0812">Transmembrane</keyword>
<evidence type="ECO:0000313" key="12">
    <source>
        <dbReference type="EMBL" id="WXB92753.1"/>
    </source>
</evidence>
<accession>A0ABZ2N4W0</accession>
<evidence type="ECO:0000256" key="9">
    <source>
        <dbReference type="SAM" id="Phobius"/>
    </source>
</evidence>
<dbReference type="SUPFAM" id="SSF58104">
    <property type="entry name" value="Methyl-accepting chemotaxis protein (MCP) signaling domain"/>
    <property type="match status" value="1"/>
</dbReference>
<evidence type="ECO:0000313" key="13">
    <source>
        <dbReference type="Proteomes" id="UP001387364"/>
    </source>
</evidence>
<feature type="domain" description="Methyl-accepting transducer" evidence="10">
    <location>
        <begin position="281"/>
        <end position="517"/>
    </location>
</feature>
<evidence type="ECO:0000256" key="2">
    <source>
        <dbReference type="ARBA" id="ARBA00022475"/>
    </source>
</evidence>
<keyword evidence="2" id="KW-1003">Cell membrane</keyword>
<dbReference type="InterPro" id="IPR029151">
    <property type="entry name" value="Sensor-like_sf"/>
</dbReference>
<keyword evidence="4 9" id="KW-1133">Transmembrane helix</keyword>
<keyword evidence="13" id="KW-1185">Reference proteome</keyword>
<proteinExistence type="inferred from homology"/>
<protein>
    <submittedName>
        <fullName evidence="12">Methyl-accepting chemotaxis protein</fullName>
    </submittedName>
</protein>
<dbReference type="CDD" id="cd06225">
    <property type="entry name" value="HAMP"/>
    <property type="match status" value="1"/>
</dbReference>
<dbReference type="Pfam" id="PF00672">
    <property type="entry name" value="HAMP"/>
    <property type="match status" value="1"/>
</dbReference>
<feature type="transmembrane region" description="Helical" evidence="9">
    <location>
        <begin position="187"/>
        <end position="207"/>
    </location>
</feature>
<dbReference type="Gene3D" id="6.10.340.10">
    <property type="match status" value="1"/>
</dbReference>
<dbReference type="SMART" id="SM00304">
    <property type="entry name" value="HAMP"/>
    <property type="match status" value="1"/>
</dbReference>
<evidence type="ECO:0000256" key="5">
    <source>
        <dbReference type="ARBA" id="ARBA00023136"/>
    </source>
</evidence>